<dbReference type="InterPro" id="IPR009056">
    <property type="entry name" value="Cyt_c-like_dom"/>
</dbReference>
<dbReference type="Gene3D" id="1.10.760.10">
    <property type="entry name" value="Cytochrome c-like domain"/>
    <property type="match status" value="1"/>
</dbReference>
<protein>
    <submittedName>
        <fullName evidence="8">Cytochrome c</fullName>
    </submittedName>
</protein>
<dbReference type="RefSeq" id="WP_172109428.1">
    <property type="nucleotide sequence ID" value="NZ_JABFDN010000001.1"/>
</dbReference>
<evidence type="ECO:0000256" key="6">
    <source>
        <dbReference type="SAM" id="SignalP"/>
    </source>
</evidence>
<evidence type="ECO:0000256" key="3">
    <source>
        <dbReference type="ARBA" id="ARBA00023004"/>
    </source>
</evidence>
<dbReference type="InterPro" id="IPR051459">
    <property type="entry name" value="Cytochrome_c-type_DH"/>
</dbReference>
<dbReference type="PANTHER" id="PTHR35008:SF8">
    <property type="entry name" value="ALCOHOL DEHYDROGENASE CYTOCHROME C SUBUNIT"/>
    <property type="match status" value="1"/>
</dbReference>
<name>A0ABX2CAX3_9BRAD</name>
<feature type="signal peptide" evidence="6">
    <location>
        <begin position="1"/>
        <end position="20"/>
    </location>
</feature>
<feature type="region of interest" description="Disordered" evidence="5">
    <location>
        <begin position="124"/>
        <end position="144"/>
    </location>
</feature>
<keyword evidence="9" id="KW-1185">Reference proteome</keyword>
<evidence type="ECO:0000256" key="4">
    <source>
        <dbReference type="PROSITE-ProRule" id="PRU00433"/>
    </source>
</evidence>
<evidence type="ECO:0000313" key="8">
    <source>
        <dbReference type="EMBL" id="NPU64374.1"/>
    </source>
</evidence>
<keyword evidence="2 4" id="KW-0479">Metal-binding</keyword>
<gene>
    <name evidence="8" type="ORF">HL667_05125</name>
</gene>
<dbReference type="SUPFAM" id="SSF46626">
    <property type="entry name" value="Cytochrome c"/>
    <property type="match status" value="1"/>
</dbReference>
<organism evidence="8 9">
    <name type="scientific">Bradyrhizobium aeschynomenes</name>
    <dbReference type="NCBI Taxonomy" id="2734909"/>
    <lineage>
        <taxon>Bacteria</taxon>
        <taxon>Pseudomonadati</taxon>
        <taxon>Pseudomonadota</taxon>
        <taxon>Alphaproteobacteria</taxon>
        <taxon>Hyphomicrobiales</taxon>
        <taxon>Nitrobacteraceae</taxon>
        <taxon>Bradyrhizobium</taxon>
    </lineage>
</organism>
<keyword evidence="1 4" id="KW-0349">Heme</keyword>
<reference evidence="8" key="1">
    <citation type="submission" date="2020-05" db="EMBL/GenBank/DDBJ databases">
        <title>Nod-independent and nitrogen-fixing Bradyrhizobium aeschynomene sp. nov. isolated from nodules of Aeschynomene indica.</title>
        <authorList>
            <person name="Zhang Z."/>
        </authorList>
    </citation>
    <scope>NUCLEOTIDE SEQUENCE</scope>
    <source>
        <strain evidence="8">83012</strain>
    </source>
</reference>
<feature type="chain" id="PRO_5047386762" evidence="6">
    <location>
        <begin position="21"/>
        <end position="144"/>
    </location>
</feature>
<evidence type="ECO:0000256" key="2">
    <source>
        <dbReference type="ARBA" id="ARBA00022723"/>
    </source>
</evidence>
<sequence length="144" mass="14875">MRTAIFAACAALTWPGIALAADGAKIYAETCQACHQVGGVGSPGLAPPLVSPVLSNAATKRPDYPAMVIINGLSGTLPLEGGETITSAMPPQPGLNDEATAAVVNYVFRLNRAKVQLKSADVARTRSHPVGNDEIKQIRSGLTP</sequence>
<evidence type="ECO:0000259" key="7">
    <source>
        <dbReference type="PROSITE" id="PS51007"/>
    </source>
</evidence>
<dbReference type="InterPro" id="IPR036909">
    <property type="entry name" value="Cyt_c-like_dom_sf"/>
</dbReference>
<keyword evidence="6" id="KW-0732">Signal</keyword>
<dbReference type="EMBL" id="JABFDN010000001">
    <property type="protein sequence ID" value="NPU64374.1"/>
    <property type="molecule type" value="Genomic_DNA"/>
</dbReference>
<keyword evidence="3 4" id="KW-0408">Iron</keyword>
<proteinExistence type="predicted"/>
<dbReference type="Proteomes" id="UP000886476">
    <property type="component" value="Unassembled WGS sequence"/>
</dbReference>
<evidence type="ECO:0000313" key="9">
    <source>
        <dbReference type="Proteomes" id="UP000886476"/>
    </source>
</evidence>
<evidence type="ECO:0000256" key="1">
    <source>
        <dbReference type="ARBA" id="ARBA00022617"/>
    </source>
</evidence>
<dbReference type="PROSITE" id="PS51007">
    <property type="entry name" value="CYTC"/>
    <property type="match status" value="1"/>
</dbReference>
<dbReference type="Pfam" id="PF00034">
    <property type="entry name" value="Cytochrom_C"/>
    <property type="match status" value="1"/>
</dbReference>
<dbReference type="PANTHER" id="PTHR35008">
    <property type="entry name" value="BLL4482 PROTEIN-RELATED"/>
    <property type="match status" value="1"/>
</dbReference>
<accession>A0ABX2CAX3</accession>
<feature type="domain" description="Cytochrome c" evidence="7">
    <location>
        <begin position="18"/>
        <end position="111"/>
    </location>
</feature>
<comment type="caution">
    <text evidence="8">The sequence shown here is derived from an EMBL/GenBank/DDBJ whole genome shotgun (WGS) entry which is preliminary data.</text>
</comment>
<evidence type="ECO:0000256" key="5">
    <source>
        <dbReference type="SAM" id="MobiDB-lite"/>
    </source>
</evidence>